<protein>
    <submittedName>
        <fullName evidence="1">Uncharacterized protein</fullName>
    </submittedName>
</protein>
<sequence length="211" mass="24959">MANSYSGQKIMIGWILKFCLVVVLTNPTGVVGINFPGLTSFGGLRGAQKEAQNTDEEIVPESIPELNSLDEEEDLEWEEFLENEMEEPSYEDYDETEMDSMESLGDEFEDDMETQEERELHPGNYYYNNGYNYNRRRYNNYYSGPAYYSNNNYGPYHNGYYSYYNNNYNNNYNFNHNHNNGYYNGYRVNGRRRPGYYAYNDDYLGFNNFLV</sequence>
<gene>
    <name evidence="1" type="ORF">PDEL1432_LOCUS273</name>
</gene>
<evidence type="ECO:0000313" key="1">
    <source>
        <dbReference type="EMBL" id="CAD8760234.1"/>
    </source>
</evidence>
<accession>A0A7S0Y533</accession>
<reference evidence="1" key="1">
    <citation type="submission" date="2021-01" db="EMBL/GenBank/DDBJ databases">
        <authorList>
            <person name="Corre E."/>
            <person name="Pelletier E."/>
            <person name="Niang G."/>
            <person name="Scheremetjew M."/>
            <person name="Finn R."/>
            <person name="Kale V."/>
            <person name="Holt S."/>
            <person name="Cochrane G."/>
            <person name="Meng A."/>
            <person name="Brown T."/>
            <person name="Cohen L."/>
        </authorList>
    </citation>
    <scope>NUCLEOTIDE SEQUENCE</scope>
    <source>
        <strain evidence="1">UNC1205</strain>
    </source>
</reference>
<organism evidence="1">
    <name type="scientific">Pseudo-nitzschia delicatissima</name>
    <dbReference type="NCBI Taxonomy" id="44447"/>
    <lineage>
        <taxon>Eukaryota</taxon>
        <taxon>Sar</taxon>
        <taxon>Stramenopiles</taxon>
        <taxon>Ochrophyta</taxon>
        <taxon>Bacillariophyta</taxon>
        <taxon>Bacillariophyceae</taxon>
        <taxon>Bacillariophycidae</taxon>
        <taxon>Bacillariales</taxon>
        <taxon>Bacillariaceae</taxon>
        <taxon>Pseudo-nitzschia</taxon>
    </lineage>
</organism>
<dbReference type="AlphaFoldDB" id="A0A7S0Y533"/>
<name>A0A7S0Y533_9STRA</name>
<proteinExistence type="predicted"/>
<dbReference type="EMBL" id="HBFL01000372">
    <property type="protein sequence ID" value="CAD8760234.1"/>
    <property type="molecule type" value="Transcribed_RNA"/>
</dbReference>